<dbReference type="FunFam" id="1.10.8.60:FF:000003">
    <property type="entry name" value="Chromosomal replication initiator protein DnaA"/>
    <property type="match status" value="1"/>
</dbReference>
<keyword evidence="5 8" id="KW-0067">ATP-binding</keyword>
<protein>
    <recommendedName>
        <fullName evidence="8 9">Chromosomal replication initiator protein DnaA</fullName>
    </recommendedName>
</protein>
<evidence type="ECO:0000259" key="12">
    <source>
        <dbReference type="SMART" id="SM00382"/>
    </source>
</evidence>
<feature type="region of interest" description="Domain IV, binds dsDNA" evidence="8">
    <location>
        <begin position="336"/>
        <end position="459"/>
    </location>
</feature>
<evidence type="ECO:0000259" key="13">
    <source>
        <dbReference type="SMART" id="SM00760"/>
    </source>
</evidence>
<evidence type="ECO:0000256" key="6">
    <source>
        <dbReference type="ARBA" id="ARBA00023121"/>
    </source>
</evidence>
<dbReference type="FunFam" id="3.40.50.300:FF:000668">
    <property type="entry name" value="Chromosomal replication initiator protein DnaA"/>
    <property type="match status" value="1"/>
</dbReference>
<evidence type="ECO:0000256" key="1">
    <source>
        <dbReference type="ARBA" id="ARBA00006583"/>
    </source>
</evidence>
<dbReference type="NCBIfam" id="TIGR00362">
    <property type="entry name" value="DnaA"/>
    <property type="match status" value="1"/>
</dbReference>
<dbReference type="SUPFAM" id="SSF48295">
    <property type="entry name" value="TrpR-like"/>
    <property type="match status" value="1"/>
</dbReference>
<dbReference type="GO" id="GO:0008289">
    <property type="term" value="F:lipid binding"/>
    <property type="evidence" value="ECO:0007669"/>
    <property type="project" value="UniProtKB-KW"/>
</dbReference>
<dbReference type="SMART" id="SM00382">
    <property type="entry name" value="AAA"/>
    <property type="match status" value="1"/>
</dbReference>
<feature type="region of interest" description="Domain III, AAA+ region" evidence="8">
    <location>
        <begin position="119"/>
        <end position="335"/>
    </location>
</feature>
<feature type="domain" description="AAA+ ATPase" evidence="12">
    <location>
        <begin position="152"/>
        <end position="280"/>
    </location>
</feature>
<feature type="domain" description="Chromosomal replication initiator DnaA C-terminal" evidence="13">
    <location>
        <begin position="364"/>
        <end position="433"/>
    </location>
</feature>
<evidence type="ECO:0000256" key="5">
    <source>
        <dbReference type="ARBA" id="ARBA00022840"/>
    </source>
</evidence>
<comment type="subcellular location">
    <subcellularLocation>
        <location evidence="8">Cytoplasm</location>
    </subcellularLocation>
</comment>
<accession>A0AAE3JDJ8</accession>
<dbReference type="GO" id="GO:0005886">
    <property type="term" value="C:plasma membrane"/>
    <property type="evidence" value="ECO:0007669"/>
    <property type="project" value="TreeGrafter"/>
</dbReference>
<comment type="function">
    <text evidence="8 10">Plays an essential role in the initiation and regulation of chromosomal replication. ATP-DnaA binds to the origin of replication (oriC) to initiate formation of the DNA replication initiation complex once per cell cycle. Binds the DnaA box (a 9 base pair repeat at the origin) and separates the double-stranded (ds)DNA. Forms a right-handed helical filament on oriC DNA; dsDNA binds to the exterior of the filament while single-stranded (ss)DNA is stabiized in the filament's interior. The ATP-DnaA-oriC complex binds and stabilizes one strand of the AT-rich DNA unwinding element (DUE), permitting loading of DNA polymerase. After initiation quickly degrades to an ADP-DnaA complex that is not apt for DNA replication. Binds acidic phospholipids.</text>
</comment>
<organism evidence="14 15">
    <name type="scientific">Anthropogastromicrobium aceti</name>
    <dbReference type="NCBI Taxonomy" id="2981768"/>
    <lineage>
        <taxon>Bacteria</taxon>
        <taxon>Bacillati</taxon>
        <taxon>Bacillota</taxon>
        <taxon>Clostridia</taxon>
        <taxon>Lachnospirales</taxon>
        <taxon>Lachnospiraceae</taxon>
        <taxon>Anthropogastromicrobium</taxon>
    </lineage>
</organism>
<dbReference type="AlphaFoldDB" id="A0AAE3JDJ8"/>
<dbReference type="InterPro" id="IPR010921">
    <property type="entry name" value="Trp_repressor/repl_initiator"/>
</dbReference>
<dbReference type="Pfam" id="PF00308">
    <property type="entry name" value="Bac_DnaA"/>
    <property type="match status" value="1"/>
</dbReference>
<dbReference type="InterPro" id="IPR013317">
    <property type="entry name" value="DnaA_dom"/>
</dbReference>
<dbReference type="Pfam" id="PF11638">
    <property type="entry name" value="DnaA_N"/>
    <property type="match status" value="1"/>
</dbReference>
<dbReference type="InterPro" id="IPR013159">
    <property type="entry name" value="DnaA_C"/>
</dbReference>
<comment type="similarity">
    <text evidence="1 8 11">Belongs to the DnaA family.</text>
</comment>
<keyword evidence="6 8" id="KW-0446">Lipid-binding</keyword>
<keyword evidence="15" id="KW-1185">Reference proteome</keyword>
<dbReference type="PANTHER" id="PTHR30050:SF2">
    <property type="entry name" value="CHROMOSOMAL REPLICATION INITIATOR PROTEIN DNAA"/>
    <property type="match status" value="1"/>
</dbReference>
<dbReference type="Pfam" id="PF08299">
    <property type="entry name" value="Bac_DnaA_C"/>
    <property type="match status" value="1"/>
</dbReference>
<dbReference type="PROSITE" id="PS01008">
    <property type="entry name" value="DNAA"/>
    <property type="match status" value="1"/>
</dbReference>
<dbReference type="InterPro" id="IPR003593">
    <property type="entry name" value="AAA+_ATPase"/>
</dbReference>
<comment type="domain">
    <text evidence="8">Domain I is involved in oligomerization and binding regulators, domain II is flexibile and of varying length in different bacteria, domain III forms the AAA+ region, while domain IV binds dsDNA.</text>
</comment>
<dbReference type="PRINTS" id="PR00051">
    <property type="entry name" value="DNAA"/>
</dbReference>
<dbReference type="GO" id="GO:0003688">
    <property type="term" value="F:DNA replication origin binding"/>
    <property type="evidence" value="ECO:0007669"/>
    <property type="project" value="UniProtKB-UniRule"/>
</dbReference>
<feature type="binding site" evidence="8">
    <location>
        <position position="166"/>
    </location>
    <ligand>
        <name>ATP</name>
        <dbReference type="ChEBI" id="CHEBI:30616"/>
    </ligand>
</feature>
<evidence type="ECO:0000256" key="7">
    <source>
        <dbReference type="ARBA" id="ARBA00023125"/>
    </source>
</evidence>
<dbReference type="CDD" id="cd06571">
    <property type="entry name" value="Bac_DnaA_C"/>
    <property type="match status" value="1"/>
</dbReference>
<keyword evidence="4 8" id="KW-0547">Nucleotide-binding</keyword>
<keyword evidence="3 8" id="KW-0235">DNA replication</keyword>
<evidence type="ECO:0000313" key="15">
    <source>
        <dbReference type="Proteomes" id="UP001198200"/>
    </source>
</evidence>
<dbReference type="Proteomes" id="UP001198200">
    <property type="component" value="Unassembled WGS sequence"/>
</dbReference>
<evidence type="ECO:0000256" key="11">
    <source>
        <dbReference type="RuleBase" id="RU004227"/>
    </source>
</evidence>
<feature type="binding site" evidence="8">
    <location>
        <position position="163"/>
    </location>
    <ligand>
        <name>ATP</name>
        <dbReference type="ChEBI" id="CHEBI:30616"/>
    </ligand>
</feature>
<sequence length="459" mass="52523">MIDRLKENWDAIKDTLKENYDISKVSYDTWIVPMEIHNVDNDQVYILADTKGIPNILDYIKKKYKQILEIVIEEKIGLHCNVIFVTSEDLEKRPNLTAEASNIVTPELNSYYAAVMNANLNPRYTFDTFVVGSNNRFAHAASLAVAESPGTLYNPLFIYGGAGLGKTHLMQSIAHYILRNDPSVRVLYVTSETFTNDLIDSLKGKKNAEFKEKYRSIDVLMIDDIQFLIGKESTQEEFFHTFNYLYETGKQVIITSDKPPKDFTNLEERLRSRFSVGLPVDVSAPDYETRVAILHKKEETENTKISDDIINYIAENINTNIRELEGALNRITAFKRLSNKEITLNMAEDVLRDIINNHKEVTITVPLIVEVIASHFGFEADELLSQKRNKDIAYSRQIAMYLCRQMTDLSLQQIGKELGNRDHTTVRHGIEKITEDLKNSQFLQDTIDVLQKKINPALG</sequence>
<reference evidence="14 15" key="1">
    <citation type="submission" date="2021-10" db="EMBL/GenBank/DDBJ databases">
        <title>Anaerobic single-cell dispensing facilitates the cultivation of human gut bacteria.</title>
        <authorList>
            <person name="Afrizal A."/>
        </authorList>
    </citation>
    <scope>NUCLEOTIDE SEQUENCE [LARGE SCALE GENOMIC DNA]</scope>
    <source>
        <strain evidence="14 15">CLA-AA-H224</strain>
    </source>
</reference>
<dbReference type="GO" id="GO:0006270">
    <property type="term" value="P:DNA replication initiation"/>
    <property type="evidence" value="ECO:0007669"/>
    <property type="project" value="UniProtKB-UniRule"/>
</dbReference>
<feature type="region of interest" description="Domain I, interacts with DnaA modulators" evidence="8">
    <location>
        <begin position="1"/>
        <end position="95"/>
    </location>
</feature>
<dbReference type="InterPro" id="IPR020591">
    <property type="entry name" value="Chromosome_initiator_DnaA-like"/>
</dbReference>
<dbReference type="GO" id="GO:0005524">
    <property type="term" value="F:ATP binding"/>
    <property type="evidence" value="ECO:0007669"/>
    <property type="project" value="UniProtKB-UniRule"/>
</dbReference>
<dbReference type="SMART" id="SM00760">
    <property type="entry name" value="Bac_DnaA_C"/>
    <property type="match status" value="1"/>
</dbReference>
<evidence type="ECO:0000256" key="2">
    <source>
        <dbReference type="ARBA" id="ARBA00022490"/>
    </source>
</evidence>
<dbReference type="GO" id="GO:0006275">
    <property type="term" value="P:regulation of DNA replication"/>
    <property type="evidence" value="ECO:0007669"/>
    <property type="project" value="UniProtKB-UniRule"/>
</dbReference>
<comment type="caution">
    <text evidence="14">The sequence shown here is derived from an EMBL/GenBank/DDBJ whole genome shotgun (WGS) entry which is preliminary data.</text>
</comment>
<dbReference type="InterPro" id="IPR001957">
    <property type="entry name" value="Chromosome_initiator_DnaA"/>
</dbReference>
<evidence type="ECO:0000256" key="10">
    <source>
        <dbReference type="RuleBase" id="RU000577"/>
    </source>
</evidence>
<dbReference type="EMBL" id="JAJEQN010000045">
    <property type="protein sequence ID" value="MCC2222698.1"/>
    <property type="molecule type" value="Genomic_DNA"/>
</dbReference>
<name>A0AAE3JDJ8_9FIRM</name>
<dbReference type="Gene3D" id="3.30.300.180">
    <property type="match status" value="1"/>
</dbReference>
<dbReference type="Gene3D" id="1.10.8.60">
    <property type="match status" value="1"/>
</dbReference>
<dbReference type="Gene3D" id="3.40.50.300">
    <property type="entry name" value="P-loop containing nucleotide triphosphate hydrolases"/>
    <property type="match status" value="1"/>
</dbReference>
<dbReference type="InterPro" id="IPR027417">
    <property type="entry name" value="P-loop_NTPase"/>
</dbReference>
<evidence type="ECO:0000256" key="4">
    <source>
        <dbReference type="ARBA" id="ARBA00022741"/>
    </source>
</evidence>
<evidence type="ECO:0000256" key="9">
    <source>
        <dbReference type="NCBIfam" id="TIGR00362"/>
    </source>
</evidence>
<evidence type="ECO:0000313" key="14">
    <source>
        <dbReference type="EMBL" id="MCC2222698.1"/>
    </source>
</evidence>
<comment type="caution">
    <text evidence="8">Lacks conserved residue(s) required for the propagation of feature annotation.</text>
</comment>
<dbReference type="Gene3D" id="1.10.1750.10">
    <property type="match status" value="1"/>
</dbReference>
<dbReference type="CDD" id="cd00009">
    <property type="entry name" value="AAA"/>
    <property type="match status" value="1"/>
</dbReference>
<dbReference type="InterPro" id="IPR024633">
    <property type="entry name" value="DnaA_N_dom"/>
</dbReference>
<comment type="subunit">
    <text evidence="8">Oligomerizes as a right-handed, spiral filament on DNA at oriC.</text>
</comment>
<dbReference type="InterPro" id="IPR018312">
    <property type="entry name" value="Chromosome_initiator_DnaA_CS"/>
</dbReference>
<feature type="binding site" evidence="8">
    <location>
        <position position="167"/>
    </location>
    <ligand>
        <name>ATP</name>
        <dbReference type="ChEBI" id="CHEBI:30616"/>
    </ligand>
</feature>
<dbReference type="SUPFAM" id="SSF52540">
    <property type="entry name" value="P-loop containing nucleoside triphosphate hydrolases"/>
    <property type="match status" value="1"/>
</dbReference>
<keyword evidence="7 8" id="KW-0238">DNA-binding</keyword>
<dbReference type="InterPro" id="IPR038454">
    <property type="entry name" value="DnaA_N_sf"/>
</dbReference>
<gene>
    <name evidence="8 14" type="primary">dnaA</name>
    <name evidence="14" type="ORF">LKD48_13885</name>
</gene>
<evidence type="ECO:0000256" key="8">
    <source>
        <dbReference type="HAMAP-Rule" id="MF_00377"/>
    </source>
</evidence>
<dbReference type="GO" id="GO:0005737">
    <property type="term" value="C:cytoplasm"/>
    <property type="evidence" value="ECO:0007669"/>
    <property type="project" value="UniProtKB-SubCell"/>
</dbReference>
<dbReference type="HAMAP" id="MF_00377">
    <property type="entry name" value="DnaA_bact"/>
    <property type="match status" value="1"/>
</dbReference>
<evidence type="ECO:0000256" key="3">
    <source>
        <dbReference type="ARBA" id="ARBA00022705"/>
    </source>
</evidence>
<dbReference type="RefSeq" id="WP_118615099.1">
    <property type="nucleotide sequence ID" value="NZ_JAJEQN010000045.1"/>
</dbReference>
<feature type="binding site" evidence="8">
    <location>
        <position position="165"/>
    </location>
    <ligand>
        <name>ATP</name>
        <dbReference type="ChEBI" id="CHEBI:30616"/>
    </ligand>
</feature>
<dbReference type="PANTHER" id="PTHR30050">
    <property type="entry name" value="CHROMOSOMAL REPLICATION INITIATOR PROTEIN DNAA"/>
    <property type="match status" value="1"/>
</dbReference>
<proteinExistence type="inferred from homology"/>
<keyword evidence="2 8" id="KW-0963">Cytoplasm</keyword>